<dbReference type="PATRIC" id="fig|937777.3.peg.4177"/>
<keyword evidence="3" id="KW-0614">Plasmid</keyword>
<dbReference type="PANTHER" id="PTHR34136">
    <property type="match status" value="1"/>
</dbReference>
<dbReference type="HOGENOM" id="CLU_063203_2_0_0"/>
<dbReference type="AlphaFoldDB" id="L0A6K9"/>
<evidence type="ECO:0000313" key="3">
    <source>
        <dbReference type="EMBL" id="AFZ69518.1"/>
    </source>
</evidence>
<name>L0A6K9_DEIPD</name>
<accession>L0A6K9</accession>
<dbReference type="EMBL" id="CP003383">
    <property type="protein sequence ID" value="AFZ69518.1"/>
    <property type="molecule type" value="Genomic_DNA"/>
</dbReference>
<dbReference type="NCBIfam" id="TIGR00696">
    <property type="entry name" value="wecG_tagA_cpsF"/>
    <property type="match status" value="1"/>
</dbReference>
<sequence>MNILQHRYILGMRVDATSYEDAAKRILTWAKAGEERRVAVANVHMTMETYDNVPFQSVVNSSDLVTPDGMPLIWGLKLLGVSDASRVYGPTLMLHVCEAAVREDIPIGLYGGTPESLHDFKAFLHHKFSGIRIACSIAPPFRPLTTEEDERHTREIVESGARILFVGIGCPKQEWWMYEHHDRLPLVMLGVGAAFDFYSGRVRQAPSILQKLGLEWLFRLLMEPKRLWKRYARHNPRFVVLFAIQLLKTKIHQHYLNRH</sequence>
<reference evidence="4" key="1">
    <citation type="submission" date="2012-03" db="EMBL/GenBank/DDBJ databases">
        <title>Complete sequence of plasmid 1 of Deinococcus peraridilitoris DSM 19664.</title>
        <authorList>
            <person name="Lucas S."/>
            <person name="Copeland A."/>
            <person name="Lapidus A."/>
            <person name="Glavina del Rio T."/>
            <person name="Dalin E."/>
            <person name="Tice H."/>
            <person name="Bruce D."/>
            <person name="Goodwin L."/>
            <person name="Pitluck S."/>
            <person name="Peters L."/>
            <person name="Mikhailova N."/>
            <person name="Lu M."/>
            <person name="Kyrpides N."/>
            <person name="Mavromatis K."/>
            <person name="Ivanova N."/>
            <person name="Brettin T."/>
            <person name="Detter J.C."/>
            <person name="Han C."/>
            <person name="Larimer F."/>
            <person name="Land M."/>
            <person name="Hauser L."/>
            <person name="Markowitz V."/>
            <person name="Cheng J.-F."/>
            <person name="Hugenholtz P."/>
            <person name="Woyke T."/>
            <person name="Wu D."/>
            <person name="Pukall R."/>
            <person name="Steenblock K."/>
            <person name="Brambilla E."/>
            <person name="Klenk H.-P."/>
            <person name="Eisen J.A."/>
        </authorList>
    </citation>
    <scope>NUCLEOTIDE SEQUENCE [LARGE SCALE GENOMIC DNA]</scope>
    <source>
        <strain evidence="4">DSM 19664 / LMG 22246 / CIP 109416 / KR-200</strain>
        <plasmid evidence="4">Plasmid pDEIPE01</plasmid>
    </source>
</reference>
<dbReference type="Proteomes" id="UP000010467">
    <property type="component" value="Plasmid pDEIPE01"/>
</dbReference>
<evidence type="ECO:0000313" key="4">
    <source>
        <dbReference type="Proteomes" id="UP000010467"/>
    </source>
</evidence>
<keyword evidence="4" id="KW-1185">Reference proteome</keyword>
<dbReference type="KEGG" id="dpd:Deipe_4151"/>
<dbReference type="GO" id="GO:0016758">
    <property type="term" value="F:hexosyltransferase activity"/>
    <property type="evidence" value="ECO:0007669"/>
    <property type="project" value="TreeGrafter"/>
</dbReference>
<dbReference type="RefSeq" id="WP_015231419.1">
    <property type="nucleotide sequence ID" value="NC_019789.1"/>
</dbReference>
<dbReference type="InterPro" id="IPR004629">
    <property type="entry name" value="WecG_TagA_CpsF"/>
</dbReference>
<evidence type="ECO:0000256" key="2">
    <source>
        <dbReference type="ARBA" id="ARBA00022679"/>
    </source>
</evidence>
<keyword evidence="1" id="KW-0328">Glycosyltransferase</keyword>
<dbReference type="PANTHER" id="PTHR34136:SF1">
    <property type="entry name" value="UDP-N-ACETYL-D-MANNOSAMINURONIC ACID TRANSFERASE"/>
    <property type="match status" value="1"/>
</dbReference>
<proteinExistence type="predicted"/>
<organism evidence="3 4">
    <name type="scientific">Deinococcus peraridilitoris (strain DSM 19664 / LMG 22246 / CIP 109416 / KR-200)</name>
    <dbReference type="NCBI Taxonomy" id="937777"/>
    <lineage>
        <taxon>Bacteria</taxon>
        <taxon>Thermotogati</taxon>
        <taxon>Deinococcota</taxon>
        <taxon>Deinococci</taxon>
        <taxon>Deinococcales</taxon>
        <taxon>Deinococcaceae</taxon>
        <taxon>Deinococcus</taxon>
    </lineage>
</organism>
<geneLocation type="plasmid" evidence="3 4">
    <name>pDEIPE01</name>
</geneLocation>
<gene>
    <name evidence="3" type="ordered locus">Deipe_4151</name>
</gene>
<keyword evidence="2" id="KW-0808">Transferase</keyword>
<dbReference type="Pfam" id="PF03808">
    <property type="entry name" value="Glyco_tran_WecG"/>
    <property type="match status" value="1"/>
</dbReference>
<dbReference type="CDD" id="cd06533">
    <property type="entry name" value="Glyco_transf_WecG_TagA"/>
    <property type="match status" value="1"/>
</dbReference>
<protein>
    <submittedName>
        <fullName evidence="3">Exopolysaccharide biosynthesis protein, WecB/TagA/CpsF family</fullName>
    </submittedName>
</protein>
<evidence type="ECO:0000256" key="1">
    <source>
        <dbReference type="ARBA" id="ARBA00022676"/>
    </source>
</evidence>